<keyword evidence="2" id="KW-0813">Transport</keyword>
<sequence length="312" mass="35039">MSEMALSVKGITKQIRSRKIVDQVSFEVKKGEVFGLLGPNGAGKTTIIRMIVSLMKRTSGEIFINGKSLDKDFKGALNEIGAIVENPEFYPYMTGYQNLVHYKRMSRKPVSEERLWEVAKLVKLEDALKQKVKTYSLGMRQRLGVAQAILHQPSLLILDEPTNGLDPQGIREFRGYLRELAGSGVSVLVSSHLLSEMELMCDRYAIIEKGKLIHIETMAETTTVKQDDRRDILFATDDSESAKQTVEKQLHFPVSIVDDTRILVSAAYKDAAVINATLVGSGCNVYEIHFEKKTLEDRFLELTNHTTGEENQ</sequence>
<organism evidence="5 6">
    <name type="scientific">Heyndrickxia coagulans</name>
    <name type="common">Weizmannia coagulans</name>
    <dbReference type="NCBI Taxonomy" id="1398"/>
    <lineage>
        <taxon>Bacteria</taxon>
        <taxon>Bacillati</taxon>
        <taxon>Bacillota</taxon>
        <taxon>Bacilli</taxon>
        <taxon>Bacillales</taxon>
        <taxon>Bacillaceae</taxon>
        <taxon>Heyndrickxia</taxon>
    </lineage>
</organism>
<dbReference type="EMBL" id="LRPN01000058">
    <property type="protein sequence ID" value="KWZ82389.1"/>
    <property type="molecule type" value="Genomic_DNA"/>
</dbReference>
<dbReference type="GeneID" id="93259828"/>
<evidence type="ECO:0000256" key="3">
    <source>
        <dbReference type="ARBA" id="ARBA00022741"/>
    </source>
</evidence>
<reference evidence="6" key="1">
    <citation type="submission" date="2016-01" db="EMBL/GenBank/DDBJ databases">
        <authorList>
            <person name="Mitreva M."/>
            <person name="Pepin K.H."/>
            <person name="Mihindukulasuriya K.A."/>
            <person name="Fulton R."/>
            <person name="Fronick C."/>
            <person name="O'Laughlin M."/>
            <person name="Miner T."/>
            <person name="Herter B."/>
            <person name="Rosa B.A."/>
            <person name="Cordes M."/>
            <person name="Tomlinson C."/>
            <person name="Wollam A."/>
            <person name="Palsikar V.B."/>
            <person name="Mardis E.R."/>
            <person name="Wilson R.K."/>
        </authorList>
    </citation>
    <scope>NUCLEOTIDE SEQUENCE [LARGE SCALE GENOMIC DNA]</scope>
    <source>
        <strain evidence="6">GED7749B</strain>
    </source>
</reference>
<dbReference type="Gene3D" id="3.40.50.300">
    <property type="entry name" value="P-loop containing nucleotide triphosphate hydrolases"/>
    <property type="match status" value="1"/>
</dbReference>
<dbReference type="Proteomes" id="UP000070376">
    <property type="component" value="Unassembled WGS sequence"/>
</dbReference>
<dbReference type="PROSITE" id="PS50893">
    <property type="entry name" value="ABC_TRANSPORTER_2"/>
    <property type="match status" value="1"/>
</dbReference>
<dbReference type="PANTHER" id="PTHR43335">
    <property type="entry name" value="ABC TRANSPORTER, ATP-BINDING PROTEIN"/>
    <property type="match status" value="1"/>
</dbReference>
<protein>
    <submittedName>
        <fullName evidence="5">Putative bacitracin ABC transporter, ATP-binding protein BcrA</fullName>
    </submittedName>
</protein>
<dbReference type="InterPro" id="IPR003593">
    <property type="entry name" value="AAA+_ATPase"/>
</dbReference>
<accession>A0A133KRW8</accession>
<comment type="caution">
    <text evidence="5">The sequence shown here is derived from an EMBL/GenBank/DDBJ whole genome shotgun (WGS) entry which is preliminary data.</text>
</comment>
<comment type="similarity">
    <text evidence="1">Belongs to the ABC transporter superfamily.</text>
</comment>
<dbReference type="GO" id="GO:0016887">
    <property type="term" value="F:ATP hydrolysis activity"/>
    <property type="evidence" value="ECO:0007669"/>
    <property type="project" value="InterPro"/>
</dbReference>
<evidence type="ECO:0000313" key="6">
    <source>
        <dbReference type="Proteomes" id="UP000070376"/>
    </source>
</evidence>
<keyword evidence="4 5" id="KW-0067">ATP-binding</keyword>
<dbReference type="RefSeq" id="WP_014098264.1">
    <property type="nucleotide sequence ID" value="NZ_CP010525.1"/>
</dbReference>
<dbReference type="GO" id="GO:0005524">
    <property type="term" value="F:ATP binding"/>
    <property type="evidence" value="ECO:0007669"/>
    <property type="project" value="UniProtKB-KW"/>
</dbReference>
<gene>
    <name evidence="5" type="ORF">HMPREF3213_01777</name>
</gene>
<evidence type="ECO:0000256" key="4">
    <source>
        <dbReference type="ARBA" id="ARBA00022840"/>
    </source>
</evidence>
<dbReference type="PANTHER" id="PTHR43335:SF4">
    <property type="entry name" value="ABC TRANSPORTER, ATP-BINDING PROTEIN"/>
    <property type="match status" value="1"/>
</dbReference>
<dbReference type="PATRIC" id="fig|1398.19.peg.3688"/>
<evidence type="ECO:0000256" key="2">
    <source>
        <dbReference type="ARBA" id="ARBA00022448"/>
    </source>
</evidence>
<keyword evidence="3" id="KW-0547">Nucleotide-binding</keyword>
<dbReference type="InterPro" id="IPR017871">
    <property type="entry name" value="ABC_transporter-like_CS"/>
</dbReference>
<dbReference type="Pfam" id="PF00005">
    <property type="entry name" value="ABC_tran"/>
    <property type="match status" value="1"/>
</dbReference>
<proteinExistence type="inferred from homology"/>
<dbReference type="SMART" id="SM00382">
    <property type="entry name" value="AAA"/>
    <property type="match status" value="1"/>
</dbReference>
<name>A0A133KRW8_HEYCO</name>
<dbReference type="InterPro" id="IPR027417">
    <property type="entry name" value="P-loop_NTPase"/>
</dbReference>
<dbReference type="InterPro" id="IPR003439">
    <property type="entry name" value="ABC_transporter-like_ATP-bd"/>
</dbReference>
<evidence type="ECO:0000313" key="5">
    <source>
        <dbReference type="EMBL" id="KWZ82389.1"/>
    </source>
</evidence>
<evidence type="ECO:0000256" key="1">
    <source>
        <dbReference type="ARBA" id="ARBA00005417"/>
    </source>
</evidence>
<dbReference type="SUPFAM" id="SSF52540">
    <property type="entry name" value="P-loop containing nucleoside triphosphate hydrolases"/>
    <property type="match status" value="1"/>
</dbReference>
<dbReference type="AlphaFoldDB" id="A0A133KRW8"/>
<dbReference type="PROSITE" id="PS00211">
    <property type="entry name" value="ABC_TRANSPORTER_1"/>
    <property type="match status" value="1"/>
</dbReference>